<dbReference type="NCBIfam" id="TIGR04131">
    <property type="entry name" value="Bac_Flav_CTERM"/>
    <property type="match status" value="1"/>
</dbReference>
<sequence>MCKARSVACCLFIFLCFLSNAYSQSSCPPNLDFEKGNFDGWECFTGYVDTTFDGKNRMNLTLSQPENNRHTIISSFNNPGKDQYGGFPKLCPYGGNYSVQLGNDINGAQAEAISYTFEVPNTVDTFTFTYFYAVVLEDPNHEYQAQPRFFVTAYDVVTGSLINCASFDYVSTARLPGFTVSKKSSPGGERVIYKGWTPTSLQFAGMGGHLVRLEFRTADCTYKGHFGYAYLDVASACSNILATAPYCIETNSLILDAPFGFQYYTWYSSDYKQIIGHGQSMTLSPPPVTTGVFYVDVEPYPGFGCRDTLQAYVQPYPVPDTPDAVTTVNLCQHEIAEPLVASVLPGHQLMWYTTPTGGIPTSDAPVPATTVPGTVKYYVSQKALYGCEGFRREITVNVSETPNTSFLINNYRQCVVGNNYIFTNTTTNLVNPVYTWDFDDGNTDTTLNTLTNYRFTVGGVYKVKLKATNTTQFRSCSKEESNQVTVIPKPTAAFVYPDPICENQTFITLTDRSSILPIYATGIATWWWNINGKITTGKTPTSFLAPPGGTFPIRLAVSTYEGCRSDTTSNLIYVRFKPLPEFNYGDLMCNNETIWFRDQSQMPAGSAGEVVSKWNWTVDNSYTVDPQNPTLHFNAGMHKVQLVSENNFGCQSPPVEHSFEIYPKATIKMEMSDSCVYLPINFTAIDVAGNVANWTWNWDKWSFQQRGPRITKTFFNNGNWTLTLIGYTDKGCKDTVIRPITIFENASEPGKDTTAPYNEPIELDAHGEPNMKYTWSPLSGLDRGDVEKPIAILGHDQVYQLYTVTDKGCKKQTDILVKRYAGPELFVPTAFTPNNDGKNDLFKVIPTGLRTFGFLAIYNRWGQLVFRTTDYNKGWDGTFNGAKADAGSFVYIVQAIDYKGRPMNRKGTFILIR</sequence>
<comment type="caution">
    <text evidence="3">The sequence shown here is derived from an EMBL/GenBank/DDBJ whole genome shotgun (WGS) entry which is preliminary data.</text>
</comment>
<name>A0ABS3YVJ0_9BACT</name>
<dbReference type="Gene3D" id="2.60.40.10">
    <property type="entry name" value="Immunoglobulins"/>
    <property type="match status" value="3"/>
</dbReference>
<dbReference type="InterPro" id="IPR000601">
    <property type="entry name" value="PKD_dom"/>
</dbReference>
<proteinExistence type="predicted"/>
<dbReference type="Pfam" id="PF19081">
    <property type="entry name" value="Ig_7"/>
    <property type="match status" value="1"/>
</dbReference>
<evidence type="ECO:0000259" key="2">
    <source>
        <dbReference type="PROSITE" id="PS50093"/>
    </source>
</evidence>
<dbReference type="InterPro" id="IPR044023">
    <property type="entry name" value="Ig_7"/>
</dbReference>
<keyword evidence="4" id="KW-1185">Reference proteome</keyword>
<evidence type="ECO:0000313" key="4">
    <source>
        <dbReference type="Proteomes" id="UP000677244"/>
    </source>
</evidence>
<accession>A0ABS3YVJ0</accession>
<organism evidence="3 4">
    <name type="scientific">Niastella soli</name>
    <dbReference type="NCBI Taxonomy" id="2821487"/>
    <lineage>
        <taxon>Bacteria</taxon>
        <taxon>Pseudomonadati</taxon>
        <taxon>Bacteroidota</taxon>
        <taxon>Chitinophagia</taxon>
        <taxon>Chitinophagales</taxon>
        <taxon>Chitinophagaceae</taxon>
        <taxon>Niastella</taxon>
    </lineage>
</organism>
<dbReference type="Pfam" id="PF13585">
    <property type="entry name" value="CHU_C"/>
    <property type="match status" value="1"/>
</dbReference>
<dbReference type="Proteomes" id="UP000677244">
    <property type="component" value="Unassembled WGS sequence"/>
</dbReference>
<protein>
    <submittedName>
        <fullName evidence="3">Gliding motility-associated C-terminal domain-containing protein</fullName>
    </submittedName>
</protein>
<dbReference type="InterPro" id="IPR026341">
    <property type="entry name" value="T9SS_type_B"/>
</dbReference>
<dbReference type="CDD" id="cd00146">
    <property type="entry name" value="PKD"/>
    <property type="match status" value="1"/>
</dbReference>
<dbReference type="RefSeq" id="WP_209139950.1">
    <property type="nucleotide sequence ID" value="NZ_JAGHKO010000004.1"/>
</dbReference>
<reference evidence="3 4" key="1">
    <citation type="submission" date="2021-03" db="EMBL/GenBank/DDBJ databases">
        <title>Assistant Professor.</title>
        <authorList>
            <person name="Huq M.A."/>
        </authorList>
    </citation>
    <scope>NUCLEOTIDE SEQUENCE [LARGE SCALE GENOMIC DNA]</scope>
    <source>
        <strain evidence="3 4">MAH-29</strain>
    </source>
</reference>
<dbReference type="SUPFAM" id="SSF49299">
    <property type="entry name" value="PKD domain"/>
    <property type="match status" value="2"/>
</dbReference>
<keyword evidence="1" id="KW-0732">Signal</keyword>
<dbReference type="Pfam" id="PF18911">
    <property type="entry name" value="PKD_4"/>
    <property type="match status" value="1"/>
</dbReference>
<dbReference type="EMBL" id="JAGHKO010000004">
    <property type="protein sequence ID" value="MBO9201893.1"/>
    <property type="molecule type" value="Genomic_DNA"/>
</dbReference>
<feature type="domain" description="PKD" evidence="2">
    <location>
        <begin position="434"/>
        <end position="470"/>
    </location>
</feature>
<evidence type="ECO:0000313" key="3">
    <source>
        <dbReference type="EMBL" id="MBO9201893.1"/>
    </source>
</evidence>
<evidence type="ECO:0000256" key="1">
    <source>
        <dbReference type="SAM" id="SignalP"/>
    </source>
</evidence>
<feature type="chain" id="PRO_5045245479" evidence="1">
    <location>
        <begin position="22"/>
        <end position="913"/>
    </location>
</feature>
<feature type="signal peptide" evidence="1">
    <location>
        <begin position="1"/>
        <end position="21"/>
    </location>
</feature>
<dbReference type="InterPro" id="IPR035986">
    <property type="entry name" value="PKD_dom_sf"/>
</dbReference>
<dbReference type="InterPro" id="IPR013783">
    <property type="entry name" value="Ig-like_fold"/>
</dbReference>
<gene>
    <name evidence="3" type="ORF">J7I42_16535</name>
</gene>
<dbReference type="PROSITE" id="PS50093">
    <property type="entry name" value="PKD"/>
    <property type="match status" value="1"/>
</dbReference>